<dbReference type="PANTHER" id="PTHR43689">
    <property type="entry name" value="HYDROLASE"/>
    <property type="match status" value="1"/>
</dbReference>
<dbReference type="Gene3D" id="3.40.50.1820">
    <property type="entry name" value="alpha/beta hydrolase"/>
    <property type="match status" value="1"/>
</dbReference>
<dbReference type="SUPFAM" id="SSF53474">
    <property type="entry name" value="alpha/beta-Hydrolases"/>
    <property type="match status" value="1"/>
</dbReference>
<dbReference type="InterPro" id="IPR029058">
    <property type="entry name" value="AB_hydrolase_fold"/>
</dbReference>
<gene>
    <name evidence="3" type="ORF">CBM2634_B160252</name>
</gene>
<feature type="region of interest" description="Disordered" evidence="1">
    <location>
        <begin position="1"/>
        <end position="34"/>
    </location>
</feature>
<dbReference type="PANTHER" id="PTHR43689:SF8">
    <property type="entry name" value="ALPHA_BETA-HYDROLASES SUPERFAMILY PROTEIN"/>
    <property type="match status" value="1"/>
</dbReference>
<evidence type="ECO:0000259" key="2">
    <source>
        <dbReference type="Pfam" id="PF12697"/>
    </source>
</evidence>
<sequence length="338" mass="35315">MTQAVSSPSPVSRSPAAAATALRNSDAAAPASRDGTVQRALMGLQRLRWQAGSVLMPAATARRLERIWFCPPRGAATSAARHALDGARADWALVTGHGPSRRVRVYRWGSAGPVVLLAHGRGGHAGQWHAVIDGLLTAGMRVVAFDALSHGASDAGARGAAQTSVLEMSRSLLAAAWHAGPIHAVVAHSLGGAAAALALREGLPASAAVLLGAPADMRAACAELAWQLGVAPAVLRRMQRHSEGWLGMPWSAFNVPDLGHARAVPPTLVIHDRDDKEVRWEDGAAIAGAWPGARLETTTGLGHRRILRDPAVIQRIAEFIRPQPEPRLTPVSGGLAVA</sequence>
<reference evidence="3 4" key="1">
    <citation type="submission" date="2018-01" db="EMBL/GenBank/DDBJ databases">
        <authorList>
            <person name="Gaut B.S."/>
            <person name="Morton B.R."/>
            <person name="Clegg M.T."/>
            <person name="Duvall M.R."/>
        </authorList>
    </citation>
    <scope>NUCLEOTIDE SEQUENCE [LARGE SCALE GENOMIC DNA]</scope>
    <source>
        <strain evidence="3">Cupriavidus taiwanensis cmp 52</strain>
    </source>
</reference>
<evidence type="ECO:0000313" key="4">
    <source>
        <dbReference type="Proteomes" id="UP000256805"/>
    </source>
</evidence>
<accession>A0A375J9U9</accession>
<protein>
    <recommendedName>
        <fullName evidence="2">AB hydrolase-1 domain-containing protein</fullName>
    </recommendedName>
</protein>
<feature type="domain" description="AB hydrolase-1" evidence="2">
    <location>
        <begin position="115"/>
        <end position="311"/>
    </location>
</feature>
<proteinExistence type="predicted"/>
<dbReference type="Pfam" id="PF12697">
    <property type="entry name" value="Abhydrolase_6"/>
    <property type="match status" value="1"/>
</dbReference>
<dbReference type="Proteomes" id="UP000256805">
    <property type="component" value="Unassembled WGS sequence"/>
</dbReference>
<organism evidence="3 4">
    <name type="scientific">Cupriavidus taiwanensis</name>
    <dbReference type="NCBI Taxonomy" id="164546"/>
    <lineage>
        <taxon>Bacteria</taxon>
        <taxon>Pseudomonadati</taxon>
        <taxon>Pseudomonadota</taxon>
        <taxon>Betaproteobacteria</taxon>
        <taxon>Burkholderiales</taxon>
        <taxon>Burkholderiaceae</taxon>
        <taxon>Cupriavidus</taxon>
    </lineage>
</organism>
<name>A0A375J9U9_9BURK</name>
<dbReference type="AlphaFoldDB" id="A0A375J9U9"/>
<dbReference type="RefSeq" id="WP_116386024.1">
    <property type="nucleotide sequence ID" value="NZ_LS483234.1"/>
</dbReference>
<evidence type="ECO:0000256" key="1">
    <source>
        <dbReference type="SAM" id="MobiDB-lite"/>
    </source>
</evidence>
<feature type="compositionally biased region" description="Low complexity" evidence="1">
    <location>
        <begin position="1"/>
        <end position="19"/>
    </location>
</feature>
<evidence type="ECO:0000313" key="3">
    <source>
        <dbReference type="EMBL" id="SPS00366.1"/>
    </source>
</evidence>
<dbReference type="EMBL" id="OVTA01000039">
    <property type="protein sequence ID" value="SPS00366.1"/>
    <property type="molecule type" value="Genomic_DNA"/>
</dbReference>
<dbReference type="InterPro" id="IPR000073">
    <property type="entry name" value="AB_hydrolase_1"/>
</dbReference>